<organism evidence="2 3">
    <name type="scientific">Fasciola gigantica</name>
    <name type="common">Giant liver fluke</name>
    <dbReference type="NCBI Taxonomy" id="46835"/>
    <lineage>
        <taxon>Eukaryota</taxon>
        <taxon>Metazoa</taxon>
        <taxon>Spiralia</taxon>
        <taxon>Lophotrochozoa</taxon>
        <taxon>Platyhelminthes</taxon>
        <taxon>Trematoda</taxon>
        <taxon>Digenea</taxon>
        <taxon>Plagiorchiida</taxon>
        <taxon>Echinostomata</taxon>
        <taxon>Echinostomatoidea</taxon>
        <taxon>Fasciolidae</taxon>
        <taxon>Fasciola</taxon>
    </lineage>
</organism>
<feature type="region of interest" description="Disordered" evidence="1">
    <location>
        <begin position="170"/>
        <end position="279"/>
    </location>
</feature>
<name>A0A504YLD0_FASGI</name>
<dbReference type="OrthoDB" id="6270600at2759"/>
<gene>
    <name evidence="2" type="ORF">FGIG_05401</name>
</gene>
<feature type="compositionally biased region" description="Polar residues" evidence="1">
    <location>
        <begin position="262"/>
        <end position="279"/>
    </location>
</feature>
<dbReference type="AlphaFoldDB" id="A0A504YLD0"/>
<protein>
    <submittedName>
        <fullName evidence="2">Uncharacterized protein</fullName>
    </submittedName>
</protein>
<evidence type="ECO:0000313" key="3">
    <source>
        <dbReference type="Proteomes" id="UP000316759"/>
    </source>
</evidence>
<feature type="compositionally biased region" description="Basic and acidic residues" evidence="1">
    <location>
        <begin position="194"/>
        <end position="204"/>
    </location>
</feature>
<dbReference type="Proteomes" id="UP000316759">
    <property type="component" value="Unassembled WGS sequence"/>
</dbReference>
<dbReference type="EMBL" id="SUNJ01008388">
    <property type="protein sequence ID" value="TPP61275.1"/>
    <property type="molecule type" value="Genomic_DNA"/>
</dbReference>
<feature type="non-terminal residue" evidence="2">
    <location>
        <position position="279"/>
    </location>
</feature>
<feature type="compositionally biased region" description="Basic and acidic residues" evidence="1">
    <location>
        <begin position="222"/>
        <end position="242"/>
    </location>
</feature>
<evidence type="ECO:0000313" key="2">
    <source>
        <dbReference type="EMBL" id="TPP61275.1"/>
    </source>
</evidence>
<accession>A0A504YLD0</accession>
<sequence>MSQTFSVRIMFPGRCLFASMMDNSPSEELKRTCKESVAHFRHIYQLDLDTISATGESNELKRTSSVGQFSPHTSRIPTAWRWETVDLKTTYVPEFYHPQYAESRKYAQKSLFKSVSVPLIPRSPCKLISQQSVSSETAKIINKPVAMPKHPKTLFTLWQPRIRRSIHATGQVKSKLQIPKENTSESEVSTKVLSDLDRRSRSQDAEEWLTTKRNTRFPHRSVTVDRDTNRRKQSNRENKSETTDNPAADRSSIPKSGEKKSASLTVVSAARSNQPLSVT</sequence>
<comment type="caution">
    <text evidence="2">The sequence shown here is derived from an EMBL/GenBank/DDBJ whole genome shotgun (WGS) entry which is preliminary data.</text>
</comment>
<evidence type="ECO:0000256" key="1">
    <source>
        <dbReference type="SAM" id="MobiDB-lite"/>
    </source>
</evidence>
<reference evidence="2 3" key="1">
    <citation type="submission" date="2019-04" db="EMBL/GenBank/DDBJ databases">
        <title>Annotation for the trematode Fasciola gigantica.</title>
        <authorList>
            <person name="Choi Y.-J."/>
        </authorList>
    </citation>
    <scope>NUCLEOTIDE SEQUENCE [LARGE SCALE GENOMIC DNA]</scope>
    <source>
        <strain evidence="2">Uganda_cow_1</strain>
    </source>
</reference>
<proteinExistence type="predicted"/>
<keyword evidence="3" id="KW-1185">Reference proteome</keyword>